<proteinExistence type="predicted"/>
<organism evidence="3 4">
    <name type="scientific">Ophiophagus hannah</name>
    <name type="common">King cobra</name>
    <name type="synonym">Naja hannah</name>
    <dbReference type="NCBI Taxonomy" id="8665"/>
    <lineage>
        <taxon>Eukaryota</taxon>
        <taxon>Metazoa</taxon>
        <taxon>Chordata</taxon>
        <taxon>Craniata</taxon>
        <taxon>Vertebrata</taxon>
        <taxon>Euteleostomi</taxon>
        <taxon>Lepidosauria</taxon>
        <taxon>Squamata</taxon>
        <taxon>Bifurcata</taxon>
        <taxon>Unidentata</taxon>
        <taxon>Episquamata</taxon>
        <taxon>Toxicofera</taxon>
        <taxon>Serpentes</taxon>
        <taxon>Colubroidea</taxon>
        <taxon>Elapidae</taxon>
        <taxon>Elapinae</taxon>
        <taxon>Ophiophagus</taxon>
    </lineage>
</organism>
<dbReference type="InterPro" id="IPR050462">
    <property type="entry name" value="Retroviral_Gag-Pol_poly"/>
</dbReference>
<feature type="non-terminal residue" evidence="3">
    <location>
        <position position="1"/>
    </location>
</feature>
<dbReference type="SUPFAM" id="SSF47943">
    <property type="entry name" value="Retrovirus capsid protein, N-terminal core domain"/>
    <property type="match status" value="1"/>
</dbReference>
<gene>
    <name evidence="3" type="primary">gag</name>
    <name evidence="3" type="ORF">L345_14735</name>
</gene>
<keyword evidence="4" id="KW-1185">Reference proteome</keyword>
<dbReference type="EMBL" id="AZIM01005510">
    <property type="protein sequence ID" value="ETE59535.1"/>
    <property type="molecule type" value="Genomic_DNA"/>
</dbReference>
<dbReference type="OrthoDB" id="9049599at2759"/>
<dbReference type="AlphaFoldDB" id="V8NBT3"/>
<evidence type="ECO:0000256" key="1">
    <source>
        <dbReference type="SAM" id="MobiDB-lite"/>
    </source>
</evidence>
<reference evidence="3 4" key="1">
    <citation type="journal article" date="2013" name="Proc. Natl. Acad. Sci. U.S.A.">
        <title>The king cobra genome reveals dynamic gene evolution and adaptation in the snake venom system.</title>
        <authorList>
            <person name="Vonk F.J."/>
            <person name="Casewell N.R."/>
            <person name="Henkel C.V."/>
            <person name="Heimberg A.M."/>
            <person name="Jansen H.J."/>
            <person name="McCleary R.J."/>
            <person name="Kerkkamp H.M."/>
            <person name="Vos R.A."/>
            <person name="Guerreiro I."/>
            <person name="Calvete J.J."/>
            <person name="Wuster W."/>
            <person name="Woods A.E."/>
            <person name="Logan J.M."/>
            <person name="Harrison R.A."/>
            <person name="Castoe T.A."/>
            <person name="de Koning A.P."/>
            <person name="Pollock D.D."/>
            <person name="Yandell M."/>
            <person name="Calderon D."/>
            <person name="Renjifo C."/>
            <person name="Currier R.B."/>
            <person name="Salgado D."/>
            <person name="Pla D."/>
            <person name="Sanz L."/>
            <person name="Hyder A.S."/>
            <person name="Ribeiro J.M."/>
            <person name="Arntzen J.W."/>
            <person name="van den Thillart G.E."/>
            <person name="Boetzer M."/>
            <person name="Pirovano W."/>
            <person name="Dirks R.P."/>
            <person name="Spaink H.P."/>
            <person name="Duboule D."/>
            <person name="McGlinn E."/>
            <person name="Kini R.M."/>
            <person name="Richardson M.K."/>
        </authorList>
    </citation>
    <scope>NUCLEOTIDE SEQUENCE</scope>
    <source>
        <tissue evidence="3">Blood</tissue>
    </source>
</reference>
<dbReference type="PANTHER" id="PTHR33166">
    <property type="entry name" value="GAG_P30 DOMAIN-CONTAINING PROTEIN"/>
    <property type="match status" value="1"/>
</dbReference>
<dbReference type="Gene3D" id="1.10.375.10">
    <property type="entry name" value="Human Immunodeficiency Virus Type 1 Capsid Protein"/>
    <property type="match status" value="1"/>
</dbReference>
<evidence type="ECO:0000313" key="4">
    <source>
        <dbReference type="Proteomes" id="UP000018936"/>
    </source>
</evidence>
<dbReference type="InterPro" id="IPR003036">
    <property type="entry name" value="Gag_P30"/>
</dbReference>
<feature type="region of interest" description="Disordered" evidence="1">
    <location>
        <begin position="1"/>
        <end position="104"/>
    </location>
</feature>
<protein>
    <submittedName>
        <fullName evidence="3">Gag</fullName>
    </submittedName>
</protein>
<evidence type="ECO:0000313" key="3">
    <source>
        <dbReference type="EMBL" id="ETE59535.1"/>
    </source>
</evidence>
<sequence length="225" mass="25096">MRVCMAQMNRNPRSQVKKSQIKAKPVLKTEPYEEDNPPPYAPVYHPMAQGRQRPVPIQPANGDDGNNQVPGAGAQGIQGEVPKTDQGNRPKGPLQSSLAPSFHSPVAGHTRAQLLAPLRQMDQRVRNAQGQEDIQPLFQYVPFTTTDLLNWKQHYGPLSAKPREVVDLFGTIIKTHNPTWQDLEQLMNSLLNGEERERLSHAISKILKPTDGGNLQAVLNQPFPR</sequence>
<evidence type="ECO:0000259" key="2">
    <source>
        <dbReference type="Pfam" id="PF02093"/>
    </source>
</evidence>
<accession>V8NBT3</accession>
<comment type="caution">
    <text evidence="3">The sequence shown here is derived from an EMBL/GenBank/DDBJ whole genome shotgun (WGS) entry which is preliminary data.</text>
</comment>
<name>V8NBT3_OPHHA</name>
<dbReference type="GO" id="GO:0019068">
    <property type="term" value="P:virion assembly"/>
    <property type="evidence" value="ECO:0007669"/>
    <property type="project" value="InterPro"/>
</dbReference>
<dbReference type="InterPro" id="IPR008919">
    <property type="entry name" value="Retrov_capsid_N"/>
</dbReference>
<dbReference type="Proteomes" id="UP000018936">
    <property type="component" value="Unassembled WGS sequence"/>
</dbReference>
<feature type="domain" description="Core shell protein Gag P30" evidence="2">
    <location>
        <begin position="147"/>
        <end position="223"/>
    </location>
</feature>
<dbReference type="Pfam" id="PF02093">
    <property type="entry name" value="Gag_p30"/>
    <property type="match status" value="1"/>
</dbReference>